<dbReference type="GO" id="GO:0097431">
    <property type="term" value="C:mitotic spindle pole"/>
    <property type="evidence" value="ECO:0007669"/>
    <property type="project" value="TreeGrafter"/>
</dbReference>
<feature type="compositionally biased region" description="Low complexity" evidence="1">
    <location>
        <begin position="653"/>
        <end position="666"/>
    </location>
</feature>
<dbReference type="GO" id="GO:0032467">
    <property type="term" value="P:positive regulation of cytokinesis"/>
    <property type="evidence" value="ECO:0007669"/>
    <property type="project" value="TreeGrafter"/>
</dbReference>
<dbReference type="GO" id="GO:0030496">
    <property type="term" value="C:midbody"/>
    <property type="evidence" value="ECO:0007669"/>
    <property type="project" value="TreeGrafter"/>
</dbReference>
<dbReference type="GO" id="GO:0005881">
    <property type="term" value="C:cytoplasmic microtubule"/>
    <property type="evidence" value="ECO:0007669"/>
    <property type="project" value="TreeGrafter"/>
</dbReference>
<dbReference type="GO" id="GO:0031122">
    <property type="term" value="P:cytoplasmic microtubule organization"/>
    <property type="evidence" value="ECO:0007669"/>
    <property type="project" value="TreeGrafter"/>
</dbReference>
<keyword evidence="3" id="KW-1185">Reference proteome</keyword>
<feature type="compositionally biased region" description="Low complexity" evidence="1">
    <location>
        <begin position="443"/>
        <end position="453"/>
    </location>
</feature>
<dbReference type="AlphaFoldDB" id="A0A6P8GK95"/>
<dbReference type="InterPro" id="IPR039302">
    <property type="entry name" value="MAP10"/>
</dbReference>
<feature type="compositionally biased region" description="Low complexity" evidence="1">
    <location>
        <begin position="562"/>
        <end position="572"/>
    </location>
</feature>
<dbReference type="InterPro" id="IPR026679">
    <property type="entry name" value="MAP10_C-term"/>
</dbReference>
<feature type="compositionally biased region" description="Basic and acidic residues" evidence="1">
    <location>
        <begin position="793"/>
        <end position="821"/>
    </location>
</feature>
<feature type="compositionally biased region" description="Polar residues" evidence="1">
    <location>
        <begin position="760"/>
        <end position="778"/>
    </location>
</feature>
<evidence type="ECO:0000313" key="3">
    <source>
        <dbReference type="Proteomes" id="UP000515152"/>
    </source>
</evidence>
<dbReference type="PANTHER" id="PTHR21831">
    <property type="entry name" value="MICROTUBULE-ASSOCIATED PROTEIN 10"/>
    <property type="match status" value="1"/>
</dbReference>
<feature type="region of interest" description="Disordered" evidence="1">
    <location>
        <begin position="547"/>
        <end position="597"/>
    </location>
</feature>
<accession>A0A6P8GK95</accession>
<dbReference type="GeneID" id="105890884"/>
<evidence type="ECO:0000259" key="2">
    <source>
        <dbReference type="Pfam" id="PF14925"/>
    </source>
</evidence>
<evidence type="ECO:0000256" key="1">
    <source>
        <dbReference type="SAM" id="MobiDB-lite"/>
    </source>
</evidence>
<feature type="compositionally biased region" description="Basic and acidic residues" evidence="1">
    <location>
        <begin position="292"/>
        <end position="302"/>
    </location>
</feature>
<name>A0A6P8GK95_CLUHA</name>
<dbReference type="GO" id="GO:0051256">
    <property type="term" value="P:mitotic spindle midzone assembly"/>
    <property type="evidence" value="ECO:0007669"/>
    <property type="project" value="TreeGrafter"/>
</dbReference>
<dbReference type="GO" id="GO:0005813">
    <property type="term" value="C:centrosome"/>
    <property type="evidence" value="ECO:0007669"/>
    <property type="project" value="TreeGrafter"/>
</dbReference>
<evidence type="ECO:0000313" key="4">
    <source>
        <dbReference type="RefSeq" id="XP_031435325.1"/>
    </source>
</evidence>
<organism evidence="3 4">
    <name type="scientific">Clupea harengus</name>
    <name type="common">Atlantic herring</name>
    <dbReference type="NCBI Taxonomy" id="7950"/>
    <lineage>
        <taxon>Eukaryota</taxon>
        <taxon>Metazoa</taxon>
        <taxon>Chordata</taxon>
        <taxon>Craniata</taxon>
        <taxon>Vertebrata</taxon>
        <taxon>Euteleostomi</taxon>
        <taxon>Actinopterygii</taxon>
        <taxon>Neopterygii</taxon>
        <taxon>Teleostei</taxon>
        <taxon>Clupei</taxon>
        <taxon>Clupeiformes</taxon>
        <taxon>Clupeoidei</taxon>
        <taxon>Clupeidae</taxon>
        <taxon>Clupea</taxon>
    </lineage>
</organism>
<dbReference type="Pfam" id="PF14924">
    <property type="entry name" value="MAP10_N"/>
    <property type="match status" value="1"/>
</dbReference>
<proteinExistence type="predicted"/>
<dbReference type="CTD" id="54627"/>
<dbReference type="OrthoDB" id="69809at2759"/>
<dbReference type="Pfam" id="PF14925">
    <property type="entry name" value="HPHLAWLY"/>
    <property type="match status" value="1"/>
</dbReference>
<dbReference type="GO" id="GO:1990023">
    <property type="term" value="C:mitotic spindle midzone"/>
    <property type="evidence" value="ECO:0007669"/>
    <property type="project" value="TreeGrafter"/>
</dbReference>
<feature type="compositionally biased region" description="Polar residues" evidence="1">
    <location>
        <begin position="547"/>
        <end position="556"/>
    </location>
</feature>
<feature type="region of interest" description="Disordered" evidence="1">
    <location>
        <begin position="274"/>
        <end position="359"/>
    </location>
</feature>
<gene>
    <name evidence="4" type="primary">map10</name>
</gene>
<feature type="compositionally biased region" description="Polar residues" evidence="1">
    <location>
        <begin position="408"/>
        <end position="421"/>
    </location>
</feature>
<dbReference type="RefSeq" id="XP_031435325.1">
    <property type="nucleotide sequence ID" value="XM_031579465.2"/>
</dbReference>
<sequence length="866" mass="95216">MTVPLNKNETLFSFEILVEYVRLDTGGKLLRSWKPAVGVRLLDFPTLVIYQSDESQTGERMFTPRSDVDTSNEVIFQKGKSCLFKINLDSFHQHLSNTPLYAMVMDVRHETPKLIGSSLVSLARLVNQIKTDVEAHGIGTPSAHGERGEHDLCNLMGKKIGLISIACKLVSLGGSLISHIPENRIHSVGTTLSQGSDGTERAKMPTEAVCKTTGVMPLEQEGSCHVIYQRLKFDGHPNDVVVSEAKQTTIASTSTQTEQTRKRIKKIEIARIDYEDEPNPCPPPMFYSSSDTRQKDNDDKKFKTTIAGRDSLRLADLSTDQESSDSVMRPSKEQSGQAIVEHPAASQTPPQPPAPSHLGDAIRQLPLLNALLVELSLLNGQNQQQQPLSIHPGLAWMYTSAERPSDPASDSTKLASQTLKNDASPQQKAQQSSSPRQRHSARSVKSLISISSSNKQRRTTAKKHSPHPEKPKPKGKLTYGLTHTYRLRLQRLSTDLPKPRECREHVNLKQPKRHKNMNLRSSSSMFKRSLHLDDNIETLVSSITHVNSIQESTPPKSTDRPSISLLSSGSGSTPNRKAPSILKQTPKKKPVHFKQDKELGLRIKIPSALSQHSGCSGLESPHRHSSIPEHHPNDRGFSSTIEDEGGHGEGRWSSPQSNMSDSSSESMDQDDYQDDFTSLDPTDGYSPDPLSSPDGPGVTRVPSDPYSLNDESVRNPGLPVPVKAATSPKRSLKGTHLTRQSTRASGLSVSSDGDDVGSGYTPSAYSRHSQARSGSQDSELGGRVSVSRNPTRSRSERSDPTDDLTHYRGYSEDSFAHHNDSDPESSSLLDPNEAEEENDELGTLGLSKKYQHISNIMVNKLPGYTL</sequence>
<dbReference type="GO" id="GO:0008017">
    <property type="term" value="F:microtubule binding"/>
    <property type="evidence" value="ECO:0007669"/>
    <property type="project" value="InterPro"/>
</dbReference>
<feature type="region of interest" description="Disordered" evidence="1">
    <location>
        <begin position="401"/>
        <end position="479"/>
    </location>
</feature>
<dbReference type="PANTHER" id="PTHR21831:SF2">
    <property type="entry name" value="MICROTUBULE-ASSOCIATED PROTEIN 10"/>
    <property type="match status" value="1"/>
</dbReference>
<feature type="compositionally biased region" description="Low complexity" evidence="1">
    <location>
        <begin position="675"/>
        <end position="697"/>
    </location>
</feature>
<feature type="compositionally biased region" description="Basic and acidic residues" evidence="1">
    <location>
        <begin position="620"/>
        <end position="634"/>
    </location>
</feature>
<feature type="compositionally biased region" description="Low complexity" evidence="1">
    <location>
        <begin position="423"/>
        <end position="435"/>
    </location>
</feature>
<feature type="region of interest" description="Disordered" evidence="1">
    <location>
        <begin position="610"/>
        <end position="840"/>
    </location>
</feature>
<feature type="domain" description="Microtubule-associated protein 10 C-terminal" evidence="2">
    <location>
        <begin position="281"/>
        <end position="527"/>
    </location>
</feature>
<dbReference type="KEGG" id="char:105890884"/>
<dbReference type="Proteomes" id="UP000515152">
    <property type="component" value="Chromosome 13"/>
</dbReference>
<protein>
    <submittedName>
        <fullName evidence="4">Microtubule-associated protein 10</fullName>
    </submittedName>
</protein>
<reference evidence="4" key="1">
    <citation type="submission" date="2025-08" db="UniProtKB">
        <authorList>
            <consortium name="RefSeq"/>
        </authorList>
    </citation>
    <scope>IDENTIFICATION</scope>
</reference>
<feature type="compositionally biased region" description="Basic residues" evidence="1">
    <location>
        <begin position="455"/>
        <end position="465"/>
    </location>
</feature>